<dbReference type="InterPro" id="IPR016796">
    <property type="entry name" value="UCP021774"/>
</dbReference>
<dbReference type="InterPro" id="IPR005180">
    <property type="entry name" value="DUF302"/>
</dbReference>
<dbReference type="PIRSF" id="PIRSF021774">
    <property type="entry name" value="UCP021774"/>
    <property type="match status" value="1"/>
</dbReference>
<evidence type="ECO:0000259" key="1">
    <source>
        <dbReference type="Pfam" id="PF03625"/>
    </source>
</evidence>
<dbReference type="InterPro" id="IPR035923">
    <property type="entry name" value="TT1751-like_sf"/>
</dbReference>
<dbReference type="EMBL" id="UINC01018006">
    <property type="protein sequence ID" value="SVA75222.1"/>
    <property type="molecule type" value="Genomic_DNA"/>
</dbReference>
<name>A0A381YF36_9ZZZZ</name>
<feature type="domain" description="DUF302" evidence="1">
    <location>
        <begin position="35"/>
        <end position="97"/>
    </location>
</feature>
<sequence>MDYGYQRNVDIPFDDVEYSIREELQEQGFGILTEISVDETLKEKLDQDFRRYKILGACHPPSAFEALSSELEIGLLLPCNVTIWENEDGTVTISAINAEKMLGFTQRDDLEHLSVQVNDWLKAAVDAV</sequence>
<dbReference type="PANTHER" id="PTHR38342:SF1">
    <property type="entry name" value="SLR5037 PROTEIN"/>
    <property type="match status" value="1"/>
</dbReference>
<dbReference type="Pfam" id="PF03625">
    <property type="entry name" value="DUF302"/>
    <property type="match status" value="1"/>
</dbReference>
<dbReference type="CDD" id="cd14797">
    <property type="entry name" value="DUF302"/>
    <property type="match status" value="1"/>
</dbReference>
<protein>
    <recommendedName>
        <fullName evidence="1">DUF302 domain-containing protein</fullName>
    </recommendedName>
</protein>
<accession>A0A381YF36</accession>
<dbReference type="SUPFAM" id="SSF103247">
    <property type="entry name" value="TT1751-like"/>
    <property type="match status" value="1"/>
</dbReference>
<reference evidence="2" key="1">
    <citation type="submission" date="2018-05" db="EMBL/GenBank/DDBJ databases">
        <authorList>
            <person name="Lanie J.A."/>
            <person name="Ng W.-L."/>
            <person name="Kazmierczak K.M."/>
            <person name="Andrzejewski T.M."/>
            <person name="Davidsen T.M."/>
            <person name="Wayne K.J."/>
            <person name="Tettelin H."/>
            <person name="Glass J.I."/>
            <person name="Rusch D."/>
            <person name="Podicherti R."/>
            <person name="Tsui H.-C.T."/>
            <person name="Winkler M.E."/>
        </authorList>
    </citation>
    <scope>NUCLEOTIDE SEQUENCE</scope>
</reference>
<evidence type="ECO:0000313" key="2">
    <source>
        <dbReference type="EMBL" id="SVA75222.1"/>
    </source>
</evidence>
<gene>
    <name evidence="2" type="ORF">METZ01_LOCUS128076</name>
</gene>
<proteinExistence type="predicted"/>
<dbReference type="AlphaFoldDB" id="A0A381YF36"/>
<dbReference type="PANTHER" id="PTHR38342">
    <property type="entry name" value="SLR5037 PROTEIN"/>
    <property type="match status" value="1"/>
</dbReference>
<dbReference type="Gene3D" id="3.30.310.70">
    <property type="entry name" value="TT1751-like domain"/>
    <property type="match status" value="1"/>
</dbReference>
<organism evidence="2">
    <name type="scientific">marine metagenome</name>
    <dbReference type="NCBI Taxonomy" id="408172"/>
    <lineage>
        <taxon>unclassified sequences</taxon>
        <taxon>metagenomes</taxon>
        <taxon>ecological metagenomes</taxon>
    </lineage>
</organism>